<proteinExistence type="predicted"/>
<accession>A0ABD1NAM3</accession>
<dbReference type="Proteomes" id="UP001603857">
    <property type="component" value="Unassembled WGS sequence"/>
</dbReference>
<dbReference type="EMBL" id="JBGMDY010000002">
    <property type="protein sequence ID" value="KAL2345162.1"/>
    <property type="molecule type" value="Genomic_DNA"/>
</dbReference>
<keyword evidence="1" id="KW-0175">Coiled coil</keyword>
<dbReference type="Pfam" id="PF13837">
    <property type="entry name" value="Myb_DNA-bind_4"/>
    <property type="match status" value="1"/>
</dbReference>
<dbReference type="Gene3D" id="1.10.10.60">
    <property type="entry name" value="Homeodomain-like"/>
    <property type="match status" value="1"/>
</dbReference>
<feature type="compositionally biased region" description="Acidic residues" evidence="2">
    <location>
        <begin position="280"/>
        <end position="302"/>
    </location>
</feature>
<dbReference type="AlphaFoldDB" id="A0ABD1NAM3"/>
<reference evidence="4 5" key="1">
    <citation type="submission" date="2024-08" db="EMBL/GenBank/DDBJ databases">
        <title>Insights into the chromosomal genome structure of Flemingia macrophylla.</title>
        <authorList>
            <person name="Ding Y."/>
            <person name="Zhao Y."/>
            <person name="Bi W."/>
            <person name="Wu M."/>
            <person name="Zhao G."/>
            <person name="Gong Y."/>
            <person name="Li W."/>
            <person name="Zhang P."/>
        </authorList>
    </citation>
    <scope>NUCLEOTIDE SEQUENCE [LARGE SCALE GENOMIC DNA]</scope>
    <source>
        <strain evidence="4">DYQJB</strain>
        <tissue evidence="4">Leaf</tissue>
    </source>
</reference>
<comment type="caution">
    <text evidence="4">The sequence shown here is derived from an EMBL/GenBank/DDBJ whole genome shotgun (WGS) entry which is preliminary data.</text>
</comment>
<feature type="region of interest" description="Disordered" evidence="2">
    <location>
        <begin position="243"/>
        <end position="266"/>
    </location>
</feature>
<feature type="domain" description="Myb/SANT-like DNA-binding" evidence="3">
    <location>
        <begin position="102"/>
        <end position="193"/>
    </location>
</feature>
<keyword evidence="5" id="KW-1185">Reference proteome</keyword>
<dbReference type="PANTHER" id="PTHR46327:SF2">
    <property type="entry name" value="SEQUENCE-SPECIFIC DNA BINDING TRANSCRIPTION FACTOR"/>
    <property type="match status" value="1"/>
</dbReference>
<sequence>MEPNALGGGIFPNISSGLLGVENPIQANVQNQQNPNNPLHHPQMVSYATDTHQQQSIKHGYNYSATKSNKPQITISDEDEPGFTAEENSSGDPKRKVSPWHRMKWTDTMVRLLIMAVYYIGDEVGSEGTDPTRKKAMGLLQKKGKWKSVSRGMMEKGYYVSPQQCEDKFNDLNKRYKRVNDILGKGTACRVVENQSLLDTMDLSPKMKEEVRKLLNSKHLFFREMCTYHNSCGHNNNCGTFNVQQQPTEAQPQGPQQQHQHQQCLHSSENGVGSLRMLKEEDDEDEDEDSEDDSDDEEEESGEGGSRGVDEDDNDVMRKRARKGGFGVSSSSSSSLSHVLQQLSGEVSGVLQDGGKSGWEKKQWMKKRVVQLEEQQVSYQMQAFELEKQRLKWARFSSKKEREMEKDKLQNERRRLEIERMVLLLRQKELEVLNIQQQQQHSST</sequence>
<evidence type="ECO:0000259" key="3">
    <source>
        <dbReference type="Pfam" id="PF13837"/>
    </source>
</evidence>
<gene>
    <name evidence="4" type="ORF">Fmac_006447</name>
</gene>
<dbReference type="PANTHER" id="PTHR46327">
    <property type="entry name" value="F16F4.11 PROTEIN-RELATED"/>
    <property type="match status" value="1"/>
</dbReference>
<evidence type="ECO:0000256" key="2">
    <source>
        <dbReference type="SAM" id="MobiDB-lite"/>
    </source>
</evidence>
<feature type="region of interest" description="Disordered" evidence="2">
    <location>
        <begin position="62"/>
        <end position="97"/>
    </location>
</feature>
<feature type="coiled-coil region" evidence="1">
    <location>
        <begin position="369"/>
        <end position="426"/>
    </location>
</feature>
<name>A0ABD1NAM3_9FABA</name>
<evidence type="ECO:0000313" key="5">
    <source>
        <dbReference type="Proteomes" id="UP001603857"/>
    </source>
</evidence>
<organism evidence="4 5">
    <name type="scientific">Flemingia macrophylla</name>
    <dbReference type="NCBI Taxonomy" id="520843"/>
    <lineage>
        <taxon>Eukaryota</taxon>
        <taxon>Viridiplantae</taxon>
        <taxon>Streptophyta</taxon>
        <taxon>Embryophyta</taxon>
        <taxon>Tracheophyta</taxon>
        <taxon>Spermatophyta</taxon>
        <taxon>Magnoliopsida</taxon>
        <taxon>eudicotyledons</taxon>
        <taxon>Gunneridae</taxon>
        <taxon>Pentapetalae</taxon>
        <taxon>rosids</taxon>
        <taxon>fabids</taxon>
        <taxon>Fabales</taxon>
        <taxon>Fabaceae</taxon>
        <taxon>Papilionoideae</taxon>
        <taxon>50 kb inversion clade</taxon>
        <taxon>NPAAA clade</taxon>
        <taxon>indigoferoid/millettioid clade</taxon>
        <taxon>Phaseoleae</taxon>
        <taxon>Flemingia</taxon>
    </lineage>
</organism>
<evidence type="ECO:0000256" key="1">
    <source>
        <dbReference type="SAM" id="Coils"/>
    </source>
</evidence>
<feature type="compositionally biased region" description="Low complexity" evidence="2">
    <location>
        <begin position="244"/>
        <end position="263"/>
    </location>
</feature>
<dbReference type="InterPro" id="IPR044822">
    <property type="entry name" value="Myb_DNA-bind_4"/>
</dbReference>
<feature type="compositionally biased region" description="Polar residues" evidence="2">
    <location>
        <begin position="62"/>
        <end position="75"/>
    </location>
</feature>
<feature type="region of interest" description="Disordered" evidence="2">
    <location>
        <begin position="279"/>
        <end position="315"/>
    </location>
</feature>
<protein>
    <recommendedName>
        <fullName evidence="3">Myb/SANT-like DNA-binding domain-containing protein</fullName>
    </recommendedName>
</protein>
<evidence type="ECO:0000313" key="4">
    <source>
        <dbReference type="EMBL" id="KAL2345162.1"/>
    </source>
</evidence>